<keyword evidence="1" id="KW-0472">Membrane</keyword>
<feature type="transmembrane region" description="Helical" evidence="1">
    <location>
        <begin position="74"/>
        <end position="92"/>
    </location>
</feature>
<evidence type="ECO:0000313" key="2">
    <source>
        <dbReference type="EMBL" id="CAE8596772.1"/>
    </source>
</evidence>
<comment type="caution">
    <text evidence="3">The sequence shown here is derived from an EMBL/GenBank/DDBJ whole genome shotgun (WGS) entry which is preliminary data.</text>
</comment>
<evidence type="ECO:0000313" key="3">
    <source>
        <dbReference type="EMBL" id="CAE8661303.1"/>
    </source>
</evidence>
<dbReference type="Proteomes" id="UP000626109">
    <property type="component" value="Unassembled WGS sequence"/>
</dbReference>
<dbReference type="Gene3D" id="3.50.30.30">
    <property type="match status" value="1"/>
</dbReference>
<evidence type="ECO:0000313" key="5">
    <source>
        <dbReference type="Proteomes" id="UP000654075"/>
    </source>
</evidence>
<sequence>MARMYELLLKVLGLAGQSSDRSTDDLKLPLHGVNCENNSGSDHDLSSWGWWLGGLIGDAVASIFFWNVILFVDVPDFALVILGAAMLFWRIYRLRTAPESSAALPYSCGSVAANGKELFLVATVHISPRAPRDVEAVINGVSPDIAMIELDEERLDRMRAPAEAPRLQPADLQPLKIRLSSSEPEVTVLSQRALWNAEQSRDLISGEVFHDAENEHGIRPLGPAACGKVALVLRGAPGSEFSPFAMKAHHAFRGGAKAVLVINHEGDLPVQRLGSGPLESELRIFWHTWNCGFPQVPVVLLPSQEGLQLLDKCREQNTQDRPCVEFQVLEDSYPRRTLRRRLCQACALLFSGIGILYGIIQFAGVEVGGEFSAAEAAATSRGIPCVCIDVDMNRFWGRLAAALAPTPRNLWSSATSWLAFPRLMLRCLFPPPGNVDVLGSTVLHAASFPLRTWLAFPLAGFLSSLVMTRVLEALGSVSEHGAEDLGAVRKQDRDQVQAFMMLAIELYMYPQIYDAVVASRDEAMYQSIVARSNEKQAKRLVVVVGAGHSNGILERVRTRGL</sequence>
<dbReference type="AlphaFoldDB" id="A0A813J1V5"/>
<keyword evidence="1" id="KW-1133">Transmembrane helix</keyword>
<proteinExistence type="predicted"/>
<keyword evidence="5" id="KW-1185">Reference proteome</keyword>
<evidence type="ECO:0008006" key="6">
    <source>
        <dbReference type="Google" id="ProtNLM"/>
    </source>
</evidence>
<dbReference type="EMBL" id="CAJNNW010017649">
    <property type="protein sequence ID" value="CAE8661303.1"/>
    <property type="molecule type" value="Genomic_DNA"/>
</dbReference>
<organism evidence="3 4">
    <name type="scientific">Polarella glacialis</name>
    <name type="common">Dinoflagellate</name>
    <dbReference type="NCBI Taxonomy" id="89957"/>
    <lineage>
        <taxon>Eukaryota</taxon>
        <taxon>Sar</taxon>
        <taxon>Alveolata</taxon>
        <taxon>Dinophyceae</taxon>
        <taxon>Suessiales</taxon>
        <taxon>Suessiaceae</taxon>
        <taxon>Polarella</taxon>
    </lineage>
</organism>
<accession>A0A813J1V5</accession>
<keyword evidence="1" id="KW-0812">Transmembrane</keyword>
<name>A0A813J1V5_POLGL</name>
<gene>
    <name evidence="2" type="ORF">PGLA1383_LOCUS15232</name>
    <name evidence="3" type="ORF">PGLA2088_LOCUS14463</name>
</gene>
<dbReference type="EMBL" id="CAJNNV010008906">
    <property type="protein sequence ID" value="CAE8596772.1"/>
    <property type="molecule type" value="Genomic_DNA"/>
</dbReference>
<dbReference type="CDD" id="cd00538">
    <property type="entry name" value="PA"/>
    <property type="match status" value="1"/>
</dbReference>
<dbReference type="OrthoDB" id="484653at2759"/>
<protein>
    <recommendedName>
        <fullName evidence="6">TraB domain-containing protein</fullName>
    </recommendedName>
</protein>
<feature type="transmembrane region" description="Helical" evidence="1">
    <location>
        <begin position="48"/>
        <end position="68"/>
    </location>
</feature>
<dbReference type="PANTHER" id="PTHR21530:SF7">
    <property type="entry name" value="TRAB DOMAIN-CONTAINING PROTEIN"/>
    <property type="match status" value="1"/>
</dbReference>
<evidence type="ECO:0000313" key="4">
    <source>
        <dbReference type="Proteomes" id="UP000626109"/>
    </source>
</evidence>
<dbReference type="InterPro" id="IPR046345">
    <property type="entry name" value="TraB_PrgY-like"/>
</dbReference>
<dbReference type="Proteomes" id="UP000654075">
    <property type="component" value="Unassembled WGS sequence"/>
</dbReference>
<evidence type="ECO:0000256" key="1">
    <source>
        <dbReference type="SAM" id="Phobius"/>
    </source>
</evidence>
<reference evidence="3" key="1">
    <citation type="submission" date="2021-02" db="EMBL/GenBank/DDBJ databases">
        <authorList>
            <person name="Dougan E. K."/>
            <person name="Rhodes N."/>
            <person name="Thang M."/>
            <person name="Chan C."/>
        </authorList>
    </citation>
    <scope>NUCLEOTIDE SEQUENCE</scope>
</reference>
<dbReference type="PANTHER" id="PTHR21530">
    <property type="entry name" value="PHEROMONE SHUTDOWN PROTEIN"/>
    <property type="match status" value="1"/>
</dbReference>
<feature type="transmembrane region" description="Helical" evidence="1">
    <location>
        <begin position="342"/>
        <end position="360"/>
    </location>
</feature>